<dbReference type="Pfam" id="PF00781">
    <property type="entry name" value="DAGK_cat"/>
    <property type="match status" value="1"/>
</dbReference>
<sequence>MTASIHRLPGPASPGSAVVPEPDREQGRARIGIVYNPRSHRNRGQDLYFGGREDVVVATPQTRSQIVEVLADFAARNIEYLVINGGDGTVRDVLTCGHSVFGADWPVLAILPKGKTNALNVDLGAPTDATLVEAIEAFEAGRRVVRRPLQITRLGDADGRGDGRASEQGNDPLVGFILGAGAFTHAIGAGQGAHKLGFFDSLGVGVTTGWGVIQSVFGRNSNPWRRGVPMTIRLLPDGDPAPHSGHGDPSRREILFVSTLHRMPMGLKPFGPERGGLKLAVMDRPKRWLMAALPLIVAGWQPKWLSRAGLHQIDAEAFELRVGGQFILDGEAFEAGSYLVAQGPELTFVVP</sequence>
<keyword evidence="4" id="KW-1185">Reference proteome</keyword>
<dbReference type="InterPro" id="IPR001206">
    <property type="entry name" value="Diacylglycerol_kinase_cat_dom"/>
</dbReference>
<evidence type="ECO:0000259" key="2">
    <source>
        <dbReference type="Pfam" id="PF00781"/>
    </source>
</evidence>
<name>A0ABY5T4I4_9SPHN</name>
<feature type="region of interest" description="Disordered" evidence="1">
    <location>
        <begin position="1"/>
        <end position="24"/>
    </location>
</feature>
<accession>A0ABY5T4I4</accession>
<gene>
    <name evidence="3" type="ORF">L1F33_02535</name>
</gene>
<dbReference type="EMBL" id="CP092471">
    <property type="protein sequence ID" value="UVI39859.1"/>
    <property type="molecule type" value="Genomic_DNA"/>
</dbReference>
<evidence type="ECO:0000313" key="4">
    <source>
        <dbReference type="Proteomes" id="UP001065265"/>
    </source>
</evidence>
<dbReference type="Gene3D" id="3.40.50.10330">
    <property type="entry name" value="Probable inorganic polyphosphate/atp-NAD kinase, domain 1"/>
    <property type="match status" value="1"/>
</dbReference>
<dbReference type="Proteomes" id="UP001065265">
    <property type="component" value="Chromosome"/>
</dbReference>
<dbReference type="RefSeq" id="WP_265559608.1">
    <property type="nucleotide sequence ID" value="NZ_CP092471.1"/>
</dbReference>
<organism evidence="3 4">
    <name type="scientific">Qipengyuania spongiae</name>
    <dbReference type="NCBI Taxonomy" id="2909673"/>
    <lineage>
        <taxon>Bacteria</taxon>
        <taxon>Pseudomonadati</taxon>
        <taxon>Pseudomonadota</taxon>
        <taxon>Alphaproteobacteria</taxon>
        <taxon>Sphingomonadales</taxon>
        <taxon>Erythrobacteraceae</taxon>
        <taxon>Qipengyuania</taxon>
    </lineage>
</organism>
<dbReference type="InterPro" id="IPR017438">
    <property type="entry name" value="ATP-NAD_kinase_N"/>
</dbReference>
<dbReference type="SUPFAM" id="SSF111331">
    <property type="entry name" value="NAD kinase/diacylglycerol kinase-like"/>
    <property type="match status" value="1"/>
</dbReference>
<proteinExistence type="predicted"/>
<feature type="domain" description="DAGKc" evidence="2">
    <location>
        <begin position="33"/>
        <end position="139"/>
    </location>
</feature>
<reference evidence="3" key="1">
    <citation type="submission" date="2022-02" db="EMBL/GenBank/DDBJ databases">
        <title>Qipengyuania spongiae sp. nov., isolated from marine sponge.</title>
        <authorList>
            <person name="Li Z."/>
            <person name="Zhang M."/>
        </authorList>
    </citation>
    <scope>NUCLEOTIDE SEQUENCE</scope>
    <source>
        <strain evidence="3">PHS-Z21</strain>
    </source>
</reference>
<dbReference type="InterPro" id="IPR016064">
    <property type="entry name" value="NAD/diacylglycerol_kinase_sf"/>
</dbReference>
<evidence type="ECO:0000256" key="1">
    <source>
        <dbReference type="SAM" id="MobiDB-lite"/>
    </source>
</evidence>
<protein>
    <recommendedName>
        <fullName evidence="2">DAGKc domain-containing protein</fullName>
    </recommendedName>
</protein>
<evidence type="ECO:0000313" key="3">
    <source>
        <dbReference type="EMBL" id="UVI39859.1"/>
    </source>
</evidence>